<name>A0AAP3XPT2_9PROT</name>
<dbReference type="EMBL" id="JARGEQ010000040">
    <property type="protein sequence ID" value="MDF1585763.1"/>
    <property type="molecule type" value="Genomic_DNA"/>
</dbReference>
<organism evidence="2 3">
    <name type="scientific">Marinimicrococcus flavescens</name>
    <dbReference type="NCBI Taxonomy" id="3031815"/>
    <lineage>
        <taxon>Bacteria</taxon>
        <taxon>Pseudomonadati</taxon>
        <taxon>Pseudomonadota</taxon>
        <taxon>Alphaproteobacteria</taxon>
        <taxon>Geminicoccales</taxon>
        <taxon>Geminicoccaceae</taxon>
        <taxon>Marinimicrococcus</taxon>
    </lineage>
</organism>
<sequence>MSRALRLVRDRHEPADLAHAALAGLRQIRSTIGREVGYGAMRQLDDWLRECIRERSRRRFGGKAPRRTPQPALPARAGPGAVRSSTIVCDAVHTCFLLNALSPGDALLLPAAERLLDALCEGAGGPPAWPTLSDALGAEAGEIGYEPRQPEGLFRVQ</sequence>
<evidence type="ECO:0000256" key="1">
    <source>
        <dbReference type="SAM" id="MobiDB-lite"/>
    </source>
</evidence>
<proteinExistence type="predicted"/>
<gene>
    <name evidence="2" type="ORF">PZ740_05100</name>
</gene>
<dbReference type="AlphaFoldDB" id="A0AAP3XPT2"/>
<reference evidence="2 3" key="1">
    <citation type="submission" date="2023-03" db="EMBL/GenBank/DDBJ databases">
        <title>YIM 152171 draft genome.</title>
        <authorList>
            <person name="Yang Z."/>
        </authorList>
    </citation>
    <scope>NUCLEOTIDE SEQUENCE [LARGE SCALE GENOMIC DNA]</scope>
    <source>
        <strain evidence="2 3">YIM 152171</strain>
    </source>
</reference>
<protein>
    <submittedName>
        <fullName evidence="2">Uncharacterized protein</fullName>
    </submittedName>
</protein>
<accession>A0AAP3XPT2</accession>
<feature type="region of interest" description="Disordered" evidence="1">
    <location>
        <begin position="59"/>
        <end position="80"/>
    </location>
</feature>
<dbReference type="Proteomes" id="UP001301140">
    <property type="component" value="Unassembled WGS sequence"/>
</dbReference>
<evidence type="ECO:0000313" key="2">
    <source>
        <dbReference type="EMBL" id="MDF1585763.1"/>
    </source>
</evidence>
<keyword evidence="3" id="KW-1185">Reference proteome</keyword>
<comment type="caution">
    <text evidence="2">The sequence shown here is derived from an EMBL/GenBank/DDBJ whole genome shotgun (WGS) entry which is preliminary data.</text>
</comment>
<evidence type="ECO:0000313" key="3">
    <source>
        <dbReference type="Proteomes" id="UP001301140"/>
    </source>
</evidence>